<organism evidence="4 5">
    <name type="scientific">Cellulomonas chengniuliangii</name>
    <dbReference type="NCBI Taxonomy" id="2968084"/>
    <lineage>
        <taxon>Bacteria</taxon>
        <taxon>Bacillati</taxon>
        <taxon>Actinomycetota</taxon>
        <taxon>Actinomycetes</taxon>
        <taxon>Micrococcales</taxon>
        <taxon>Cellulomonadaceae</taxon>
        <taxon>Cellulomonas</taxon>
    </lineage>
</organism>
<keyword evidence="2" id="KW-1133">Transmembrane helix</keyword>
<evidence type="ECO:0000256" key="1">
    <source>
        <dbReference type="SAM" id="MobiDB-lite"/>
    </source>
</evidence>
<dbReference type="InterPro" id="IPR004843">
    <property type="entry name" value="Calcineurin-like_PHP"/>
</dbReference>
<dbReference type="Proteomes" id="UP001316189">
    <property type="component" value="Chromosome"/>
</dbReference>
<feature type="compositionally biased region" description="Low complexity" evidence="1">
    <location>
        <begin position="583"/>
        <end position="601"/>
    </location>
</feature>
<feature type="compositionally biased region" description="Low complexity" evidence="1">
    <location>
        <begin position="306"/>
        <end position="327"/>
    </location>
</feature>
<keyword evidence="2" id="KW-0472">Membrane</keyword>
<evidence type="ECO:0000313" key="5">
    <source>
        <dbReference type="Proteomes" id="UP001316189"/>
    </source>
</evidence>
<keyword evidence="5" id="KW-1185">Reference proteome</keyword>
<evidence type="ECO:0000313" key="4">
    <source>
        <dbReference type="EMBL" id="UUI76403.1"/>
    </source>
</evidence>
<evidence type="ECO:0000256" key="2">
    <source>
        <dbReference type="SAM" id="Phobius"/>
    </source>
</evidence>
<keyword evidence="2" id="KW-0812">Transmembrane</keyword>
<proteinExistence type="predicted"/>
<name>A0ABY5L751_9CELL</name>
<dbReference type="RefSeq" id="WP_227568676.1">
    <property type="nucleotide sequence ID" value="NZ_CP101988.1"/>
</dbReference>
<protein>
    <submittedName>
        <fullName evidence="4">Metallophosphoesterase</fullName>
    </submittedName>
</protein>
<dbReference type="Pfam" id="PF00149">
    <property type="entry name" value="Metallophos"/>
    <property type="match status" value="1"/>
</dbReference>
<feature type="region of interest" description="Disordered" evidence="1">
    <location>
        <begin position="279"/>
        <end position="339"/>
    </location>
</feature>
<reference evidence="4 5" key="1">
    <citation type="submission" date="2022-07" db="EMBL/GenBank/DDBJ databases">
        <title>Novel species in genus cellulomonas.</title>
        <authorList>
            <person name="Ye L."/>
        </authorList>
    </citation>
    <scope>NUCLEOTIDE SEQUENCE [LARGE SCALE GENOMIC DNA]</scope>
    <source>
        <strain evidence="5">zg-Y338</strain>
    </source>
</reference>
<feature type="region of interest" description="Disordered" evidence="1">
    <location>
        <begin position="1"/>
        <end position="22"/>
    </location>
</feature>
<dbReference type="InterPro" id="IPR029052">
    <property type="entry name" value="Metallo-depent_PP-like"/>
</dbReference>
<feature type="domain" description="Calcineurin-like phosphoesterase" evidence="3">
    <location>
        <begin position="345"/>
        <end position="425"/>
    </location>
</feature>
<feature type="transmembrane region" description="Helical" evidence="2">
    <location>
        <begin position="29"/>
        <end position="49"/>
    </location>
</feature>
<accession>A0ABY5L751</accession>
<dbReference type="SUPFAM" id="SSF56300">
    <property type="entry name" value="Metallo-dependent phosphatases"/>
    <property type="match status" value="1"/>
</dbReference>
<sequence length="601" mass="62148">MSEPSAPSERPQDPVDDASAPQRRPRSRWWTISLPALVALLISIVFGVTTATADLSLGPHEARYDVTTDSLVTVDLGPLGTLQLASPLPLTLGVHVTVEEIPDSFTAVDAATTLQALSGDLQGYLQFFAGPQATVHDATRALIADAAWRAASAFVVLALGWLGVRWLMGQARRDELADAIAPHARQITASVLVAGLGLGVLTSSLGEDARPAEEAHVSAVFDGTPLEGARVTGRLGGVIDTYGGYVVEAYRSNAAFYETAERSLQAAWREREAAIAQAAEQVRAGPSVRTDPGVQPAPEAGSAQDGALSGAEAGLPEAAPGAATPSQTPSPNPTPSGERADPVVLLVISDLHCNVGMAPVIRSLAELSDAQVILDAGDTSINGTAVEQYCVTTFAQAAPSGVPVVTSPGNHDSRETSAMYGRSGATVLAGDVVEVAGVRILGDRDPNETRLGSGTSTADAETATEMGARLAETACADEDGVDLLLIHTPRVGQAALDGGCVPAQVSGHLHRRGGPALVGEGVRYISSSTAGASAGQATVGPLNGVAEMTVLRFDPDRRQMLDYQVVQVRTDASVEVGPRAAWPSRSPLQSQPRSPLLVPLD</sequence>
<dbReference type="EMBL" id="CP101988">
    <property type="protein sequence ID" value="UUI76403.1"/>
    <property type="molecule type" value="Genomic_DNA"/>
</dbReference>
<gene>
    <name evidence="4" type="ORF">NP064_05775</name>
</gene>
<evidence type="ECO:0000259" key="3">
    <source>
        <dbReference type="Pfam" id="PF00149"/>
    </source>
</evidence>
<dbReference type="Gene3D" id="3.60.21.10">
    <property type="match status" value="1"/>
</dbReference>
<feature type="region of interest" description="Disordered" evidence="1">
    <location>
        <begin position="577"/>
        <end position="601"/>
    </location>
</feature>